<dbReference type="PANTHER" id="PTHR43797">
    <property type="entry name" value="HOMOCYSTEINE/CYSTEINE SYNTHASE"/>
    <property type="match status" value="1"/>
</dbReference>
<dbReference type="Proteomes" id="UP000321155">
    <property type="component" value="Unassembled WGS sequence"/>
</dbReference>
<dbReference type="PANTHER" id="PTHR43797:SF2">
    <property type="entry name" value="HOMOCYSTEINE_CYSTEINE SYNTHASE"/>
    <property type="match status" value="1"/>
</dbReference>
<dbReference type="Pfam" id="PF01053">
    <property type="entry name" value="Cys_Met_Meta_PP"/>
    <property type="match status" value="1"/>
</dbReference>
<dbReference type="KEGG" id="kfv:AS188_10495"/>
<comment type="cofactor">
    <cofactor evidence="1 4">
        <name>pyridoxal 5'-phosphate</name>
        <dbReference type="ChEBI" id="CHEBI:597326"/>
    </cofactor>
</comment>
<dbReference type="AlphaFoldDB" id="A0A0U2XPC9"/>
<gene>
    <name evidence="6" type="ORF">AS188_10495</name>
    <name evidence="7" type="ORF">KFL01_03740</name>
</gene>
<dbReference type="GO" id="GO:0006535">
    <property type="term" value="P:cysteine biosynthetic process from serine"/>
    <property type="evidence" value="ECO:0007669"/>
    <property type="project" value="TreeGrafter"/>
</dbReference>
<keyword evidence="3 4" id="KW-0663">Pyridoxal phosphate</keyword>
<evidence type="ECO:0000256" key="1">
    <source>
        <dbReference type="ARBA" id="ARBA00001933"/>
    </source>
</evidence>
<dbReference type="InterPro" id="IPR000277">
    <property type="entry name" value="Cys/Met-Metab_PyrdxlP-dep_enz"/>
</dbReference>
<dbReference type="SUPFAM" id="SSF53383">
    <property type="entry name" value="PLP-dependent transferases"/>
    <property type="match status" value="1"/>
</dbReference>
<evidence type="ECO:0008006" key="10">
    <source>
        <dbReference type="Google" id="ProtNLM"/>
    </source>
</evidence>
<proteinExistence type="inferred from homology"/>
<evidence type="ECO:0000256" key="4">
    <source>
        <dbReference type="RuleBase" id="RU362118"/>
    </source>
</evidence>
<feature type="region of interest" description="Disordered" evidence="5">
    <location>
        <begin position="95"/>
        <end position="145"/>
    </location>
</feature>
<protein>
    <recommendedName>
        <fullName evidence="10">Cystathionine gamma-synthase</fullName>
    </recommendedName>
</protein>
<dbReference type="InterPro" id="IPR006235">
    <property type="entry name" value="OAc-hSer/O-AcSer_sulfhydrylase"/>
</dbReference>
<evidence type="ECO:0000256" key="3">
    <source>
        <dbReference type="ARBA" id="ARBA00022898"/>
    </source>
</evidence>
<dbReference type="Gene3D" id="3.40.640.10">
    <property type="entry name" value="Type I PLP-dependent aspartate aminotransferase-like (Major domain)"/>
    <property type="match status" value="1"/>
</dbReference>
<evidence type="ECO:0000256" key="5">
    <source>
        <dbReference type="SAM" id="MobiDB-lite"/>
    </source>
</evidence>
<dbReference type="GO" id="GO:0030170">
    <property type="term" value="F:pyridoxal phosphate binding"/>
    <property type="evidence" value="ECO:0007669"/>
    <property type="project" value="InterPro"/>
</dbReference>
<evidence type="ECO:0000313" key="9">
    <source>
        <dbReference type="Proteomes" id="UP000321155"/>
    </source>
</evidence>
<name>A0A0U2XPC9_9MICC</name>
<dbReference type="GO" id="GO:0005737">
    <property type="term" value="C:cytoplasm"/>
    <property type="evidence" value="ECO:0007669"/>
    <property type="project" value="TreeGrafter"/>
</dbReference>
<organism evidence="6 8">
    <name type="scientific">Kocuria flava</name>
    <dbReference type="NCBI Taxonomy" id="446860"/>
    <lineage>
        <taxon>Bacteria</taxon>
        <taxon>Bacillati</taxon>
        <taxon>Actinomycetota</taxon>
        <taxon>Actinomycetes</taxon>
        <taxon>Micrococcales</taxon>
        <taxon>Micrococcaceae</taxon>
        <taxon>Kocuria</taxon>
    </lineage>
</organism>
<dbReference type="EMBL" id="CP013254">
    <property type="protein sequence ID" value="ALU40098.1"/>
    <property type="molecule type" value="Genomic_DNA"/>
</dbReference>
<keyword evidence="2" id="KW-0808">Transferase</keyword>
<dbReference type="GO" id="GO:0071269">
    <property type="term" value="P:L-homocysteine biosynthetic process"/>
    <property type="evidence" value="ECO:0007669"/>
    <property type="project" value="TreeGrafter"/>
</dbReference>
<dbReference type="InterPro" id="IPR015421">
    <property type="entry name" value="PyrdxlP-dep_Trfase_major"/>
</dbReference>
<dbReference type="GO" id="GO:0019346">
    <property type="term" value="P:transsulfuration"/>
    <property type="evidence" value="ECO:0007669"/>
    <property type="project" value="InterPro"/>
</dbReference>
<keyword evidence="9" id="KW-1185">Reference proteome</keyword>
<dbReference type="InterPro" id="IPR015424">
    <property type="entry name" value="PyrdxlP-dep_Trfase"/>
</dbReference>
<evidence type="ECO:0000313" key="6">
    <source>
        <dbReference type="EMBL" id="ALU40098.1"/>
    </source>
</evidence>
<reference evidence="7 9" key="2">
    <citation type="submission" date="2019-07" db="EMBL/GenBank/DDBJ databases">
        <title>Whole genome shotgun sequence of Kocuria flava NBRC 107626.</title>
        <authorList>
            <person name="Hosoyama A."/>
            <person name="Uohara A."/>
            <person name="Ohji S."/>
            <person name="Ichikawa N."/>
        </authorList>
    </citation>
    <scope>NUCLEOTIDE SEQUENCE [LARGE SCALE GENOMIC DNA]</scope>
    <source>
        <strain evidence="7 9">NBRC 107626</strain>
    </source>
</reference>
<dbReference type="Proteomes" id="UP000057181">
    <property type="component" value="Chromosome"/>
</dbReference>
<dbReference type="GO" id="GO:0003961">
    <property type="term" value="F:O-acetylhomoserine aminocarboxypropyltransferase activity"/>
    <property type="evidence" value="ECO:0007669"/>
    <property type="project" value="TreeGrafter"/>
</dbReference>
<dbReference type="STRING" id="446860.AS188_10495"/>
<dbReference type="RefSeq" id="WP_058858799.1">
    <property type="nucleotide sequence ID" value="NZ_BJZR01000005.1"/>
</dbReference>
<dbReference type="EMBL" id="BJZR01000005">
    <property type="protein sequence ID" value="GEO91068.1"/>
    <property type="molecule type" value="Genomic_DNA"/>
</dbReference>
<evidence type="ECO:0000313" key="7">
    <source>
        <dbReference type="EMBL" id="GEO91068.1"/>
    </source>
</evidence>
<accession>A0A0U2XPC9</accession>
<sequence length="145" mass="15286">MTHHATQQVHAGYEPEVPCRPVAVPIHRTAAYRVPDHATAASVFRLETPGFTDSRTGNPTVAVFENRLAALEGGIGAIGTATGRTARTVAEHLARHPTVGRVHHPAIPARPGPVSTASPPRPGEPAARRPGPTSSGQRRGCQEHD</sequence>
<comment type="similarity">
    <text evidence="4">Belongs to the trans-sulfuration enzymes family.</text>
</comment>
<dbReference type="GO" id="GO:0004124">
    <property type="term" value="F:cysteine synthase activity"/>
    <property type="evidence" value="ECO:0007669"/>
    <property type="project" value="TreeGrafter"/>
</dbReference>
<evidence type="ECO:0000256" key="2">
    <source>
        <dbReference type="ARBA" id="ARBA00022679"/>
    </source>
</evidence>
<evidence type="ECO:0000313" key="8">
    <source>
        <dbReference type="Proteomes" id="UP000057181"/>
    </source>
</evidence>
<reference evidence="6 8" key="1">
    <citation type="submission" date="2015-11" db="EMBL/GenBank/DDBJ databases">
        <title>Complete Genome Sequence of Kocuria flava strain HO-9041.</title>
        <authorList>
            <person name="Zhou M."/>
            <person name="Dai J."/>
        </authorList>
    </citation>
    <scope>NUCLEOTIDE SEQUENCE [LARGE SCALE GENOMIC DNA]</scope>
    <source>
        <strain evidence="6 8">HO-9041</strain>
    </source>
</reference>